<name>A0ACA9QBM0_9GLOM</name>
<protein>
    <submittedName>
        <fullName evidence="1">34824_t:CDS:1</fullName>
    </submittedName>
</protein>
<reference evidence="1" key="1">
    <citation type="submission" date="2021-06" db="EMBL/GenBank/DDBJ databases">
        <authorList>
            <person name="Kallberg Y."/>
            <person name="Tangrot J."/>
            <person name="Rosling A."/>
        </authorList>
    </citation>
    <scope>NUCLEOTIDE SEQUENCE</scope>
    <source>
        <strain evidence="1">MA461A</strain>
    </source>
</reference>
<keyword evidence="2" id="KW-1185">Reference proteome</keyword>
<evidence type="ECO:0000313" key="1">
    <source>
        <dbReference type="EMBL" id="CAG8744607.1"/>
    </source>
</evidence>
<organism evidence="1 2">
    <name type="scientific">Racocetra persica</name>
    <dbReference type="NCBI Taxonomy" id="160502"/>
    <lineage>
        <taxon>Eukaryota</taxon>
        <taxon>Fungi</taxon>
        <taxon>Fungi incertae sedis</taxon>
        <taxon>Mucoromycota</taxon>
        <taxon>Glomeromycotina</taxon>
        <taxon>Glomeromycetes</taxon>
        <taxon>Diversisporales</taxon>
        <taxon>Gigasporaceae</taxon>
        <taxon>Racocetra</taxon>
    </lineage>
</organism>
<dbReference type="Proteomes" id="UP000789920">
    <property type="component" value="Unassembled WGS sequence"/>
</dbReference>
<sequence>AGGKLNNLNFQKDNDFLLERGKYSAVEISRLLLSYDPHREYFKKDGKMSLITDEVNPTIGNFRLNKMLHICYMLYYSKHGKPLFQESLLAYPRGALVYKILMNFFQLNKEKLTPQQIPVEEEDKKFINKTYCYFKNNSDQELEDFSHSDIS</sequence>
<comment type="caution">
    <text evidence="1">The sequence shown here is derived from an EMBL/GenBank/DDBJ whole genome shotgun (WGS) entry which is preliminary data.</text>
</comment>
<accession>A0ACA9QBM0</accession>
<dbReference type="EMBL" id="CAJVQC010030090">
    <property type="protein sequence ID" value="CAG8744607.1"/>
    <property type="molecule type" value="Genomic_DNA"/>
</dbReference>
<proteinExistence type="predicted"/>
<evidence type="ECO:0000313" key="2">
    <source>
        <dbReference type="Proteomes" id="UP000789920"/>
    </source>
</evidence>
<feature type="non-terminal residue" evidence="1">
    <location>
        <position position="1"/>
    </location>
</feature>
<gene>
    <name evidence="1" type="ORF">RPERSI_LOCUS13520</name>
</gene>